<dbReference type="InterPro" id="IPR007016">
    <property type="entry name" value="O-antigen_ligase-rel_domated"/>
</dbReference>
<evidence type="ECO:0000313" key="7">
    <source>
        <dbReference type="EMBL" id="MFD0282719.1"/>
    </source>
</evidence>
<evidence type="ECO:0000256" key="5">
    <source>
        <dbReference type="SAM" id="Phobius"/>
    </source>
</evidence>
<feature type="transmembrane region" description="Helical" evidence="5">
    <location>
        <begin position="366"/>
        <end position="385"/>
    </location>
</feature>
<keyword evidence="7" id="KW-0436">Ligase</keyword>
<evidence type="ECO:0000256" key="2">
    <source>
        <dbReference type="ARBA" id="ARBA00022692"/>
    </source>
</evidence>
<keyword evidence="2 5" id="KW-0812">Transmembrane</keyword>
<dbReference type="EMBL" id="JBHTEC010000001">
    <property type="protein sequence ID" value="MFD0282719.1"/>
    <property type="molecule type" value="Genomic_DNA"/>
</dbReference>
<dbReference type="GO" id="GO:0016874">
    <property type="term" value="F:ligase activity"/>
    <property type="evidence" value="ECO:0007669"/>
    <property type="project" value="UniProtKB-KW"/>
</dbReference>
<comment type="caution">
    <text evidence="7">The sequence shown here is derived from an EMBL/GenBank/DDBJ whole genome shotgun (WGS) entry which is preliminary data.</text>
</comment>
<dbReference type="PANTHER" id="PTHR37422">
    <property type="entry name" value="TEICHURONIC ACID BIOSYNTHESIS PROTEIN TUAE"/>
    <property type="match status" value="1"/>
</dbReference>
<dbReference type="PANTHER" id="PTHR37422:SF23">
    <property type="entry name" value="TEICHURONIC ACID BIOSYNTHESIS PROTEIN TUAE"/>
    <property type="match status" value="1"/>
</dbReference>
<evidence type="ECO:0000256" key="1">
    <source>
        <dbReference type="ARBA" id="ARBA00004141"/>
    </source>
</evidence>
<proteinExistence type="predicted"/>
<protein>
    <submittedName>
        <fullName evidence="7">O-antigen ligase family protein</fullName>
    </submittedName>
</protein>
<keyword evidence="8" id="KW-1185">Reference proteome</keyword>
<feature type="domain" description="O-antigen ligase-related" evidence="6">
    <location>
        <begin position="188"/>
        <end position="342"/>
    </location>
</feature>
<gene>
    <name evidence="7" type="ORF">ACFQZP_13695</name>
</gene>
<feature type="transmembrane region" description="Helical" evidence="5">
    <location>
        <begin position="331"/>
        <end position="354"/>
    </location>
</feature>
<comment type="subcellular location">
    <subcellularLocation>
        <location evidence="1">Membrane</location>
        <topology evidence="1">Multi-pass membrane protein</topology>
    </subcellularLocation>
</comment>
<organism evidence="7 8">
    <name type="scientific">Streptomyces lutosisoli</name>
    <dbReference type="NCBI Taxonomy" id="2665721"/>
    <lineage>
        <taxon>Bacteria</taxon>
        <taxon>Bacillati</taxon>
        <taxon>Actinomycetota</taxon>
        <taxon>Actinomycetes</taxon>
        <taxon>Kitasatosporales</taxon>
        <taxon>Streptomycetaceae</taxon>
        <taxon>Streptomyces</taxon>
    </lineage>
</organism>
<evidence type="ECO:0000259" key="6">
    <source>
        <dbReference type="Pfam" id="PF04932"/>
    </source>
</evidence>
<feature type="transmembrane region" description="Helical" evidence="5">
    <location>
        <begin position="203"/>
        <end position="220"/>
    </location>
</feature>
<evidence type="ECO:0000256" key="3">
    <source>
        <dbReference type="ARBA" id="ARBA00022989"/>
    </source>
</evidence>
<dbReference type="Proteomes" id="UP001596957">
    <property type="component" value="Unassembled WGS sequence"/>
</dbReference>
<dbReference type="Pfam" id="PF04932">
    <property type="entry name" value="Wzy_C"/>
    <property type="match status" value="1"/>
</dbReference>
<evidence type="ECO:0000313" key="8">
    <source>
        <dbReference type="Proteomes" id="UP001596957"/>
    </source>
</evidence>
<keyword evidence="4 5" id="KW-0472">Membrane</keyword>
<keyword evidence="3 5" id="KW-1133">Transmembrane helix</keyword>
<feature type="transmembrane region" description="Helical" evidence="5">
    <location>
        <begin position="58"/>
        <end position="78"/>
    </location>
</feature>
<evidence type="ECO:0000256" key="4">
    <source>
        <dbReference type="ARBA" id="ARBA00023136"/>
    </source>
</evidence>
<feature type="transmembrane region" description="Helical" evidence="5">
    <location>
        <begin position="181"/>
        <end position="197"/>
    </location>
</feature>
<dbReference type="InterPro" id="IPR051533">
    <property type="entry name" value="WaaL-like"/>
</dbReference>
<feature type="transmembrane region" description="Helical" evidence="5">
    <location>
        <begin position="30"/>
        <end position="46"/>
    </location>
</feature>
<name>A0ABW2VI22_9ACTN</name>
<feature type="transmembrane region" description="Helical" evidence="5">
    <location>
        <begin position="118"/>
        <end position="138"/>
    </location>
</feature>
<feature type="transmembrane region" description="Helical" evidence="5">
    <location>
        <begin position="158"/>
        <end position="174"/>
    </location>
</feature>
<reference evidence="8" key="1">
    <citation type="journal article" date="2019" name="Int. J. Syst. Evol. Microbiol.">
        <title>The Global Catalogue of Microorganisms (GCM) 10K type strain sequencing project: providing services to taxonomists for standard genome sequencing and annotation.</title>
        <authorList>
            <consortium name="The Broad Institute Genomics Platform"/>
            <consortium name="The Broad Institute Genome Sequencing Center for Infectious Disease"/>
            <person name="Wu L."/>
            <person name="Ma J."/>
        </authorList>
    </citation>
    <scope>NUCLEOTIDE SEQUENCE [LARGE SCALE GENOMIC DNA]</scope>
    <source>
        <strain evidence="8">CGMCC 4.7198</strain>
    </source>
</reference>
<dbReference type="RefSeq" id="WP_381258934.1">
    <property type="nucleotide sequence ID" value="NZ_JBHTBI010000028.1"/>
</dbReference>
<feature type="transmembrane region" description="Helical" evidence="5">
    <location>
        <begin position="227"/>
        <end position="247"/>
    </location>
</feature>
<sequence length="459" mass="49078">MDRQMITGVLVVAVLLTGSRWISHLSVGSLYIGDALVCAAFLRAAYSRLRSPKRAGRTYGPGIMVGLLLLMTAFRLLAVQGDVRMAARDAAPFAYAAIAYLSASAYQRASDHGRERTVRLLYGGLLLHFAWVAVVTWLPEFAATLPQVGETRLLEIRSDFDAALLGVLAGMSILRTKRGRVWLHATVAIAALVPALALRNRAGILACCACVLVAVVLRLGRNGRINFRAVLVAATVALCLTAVLPMTPAGQRLLATNGGTTASREVVDGAVGTKRARFIAWSRSMAYTLDDPVRASIGVGFGTDFLQLSNGDLPLGRGVGLRAPHNYLVTVVARLGFVGLTIVGSLLTALLAVVIRILRRGSPDELTSLCVLLVISIIIVAVLGVVLESPFGAAPFFWASGILLAGDRSRRARLRQAPEQKTPPTAERMTANTSLRHGDIGEAEGCPAKHLRRRQWAIP</sequence>
<accession>A0ABW2VI22</accession>